<proteinExistence type="predicted"/>
<dbReference type="AlphaFoldDB" id="A0A2P6QHR5"/>
<reference evidence="1 2" key="1">
    <citation type="journal article" date="2018" name="Nat. Genet.">
        <title>The Rosa genome provides new insights in the design of modern roses.</title>
        <authorList>
            <person name="Bendahmane M."/>
        </authorList>
    </citation>
    <scope>NUCLEOTIDE SEQUENCE [LARGE SCALE GENOMIC DNA]</scope>
    <source>
        <strain evidence="2">cv. Old Blush</strain>
    </source>
</reference>
<keyword evidence="2" id="KW-1185">Reference proteome</keyword>
<protein>
    <submittedName>
        <fullName evidence="1">Uncharacterized protein</fullName>
    </submittedName>
</protein>
<organism evidence="1 2">
    <name type="scientific">Rosa chinensis</name>
    <name type="common">China rose</name>
    <dbReference type="NCBI Taxonomy" id="74649"/>
    <lineage>
        <taxon>Eukaryota</taxon>
        <taxon>Viridiplantae</taxon>
        <taxon>Streptophyta</taxon>
        <taxon>Embryophyta</taxon>
        <taxon>Tracheophyta</taxon>
        <taxon>Spermatophyta</taxon>
        <taxon>Magnoliopsida</taxon>
        <taxon>eudicotyledons</taxon>
        <taxon>Gunneridae</taxon>
        <taxon>Pentapetalae</taxon>
        <taxon>rosids</taxon>
        <taxon>fabids</taxon>
        <taxon>Rosales</taxon>
        <taxon>Rosaceae</taxon>
        <taxon>Rosoideae</taxon>
        <taxon>Rosoideae incertae sedis</taxon>
        <taxon>Rosa</taxon>
    </lineage>
</organism>
<accession>A0A2P6QHR5</accession>
<dbReference type="EMBL" id="PDCK01000043">
    <property type="protein sequence ID" value="PRQ33713.1"/>
    <property type="molecule type" value="Genomic_DNA"/>
</dbReference>
<evidence type="ECO:0000313" key="1">
    <source>
        <dbReference type="EMBL" id="PRQ33713.1"/>
    </source>
</evidence>
<name>A0A2P6QHR5_ROSCH</name>
<evidence type="ECO:0000313" key="2">
    <source>
        <dbReference type="Proteomes" id="UP000238479"/>
    </source>
</evidence>
<sequence>MLLESSFMVEWMDDKLLDGDDEWNGDENMMLLWPTLSGSDGGVVDVMEFLVVEYGNCGGGDGGDGVVMGVWFLRIWILGGGYRGFMKEMKRERI</sequence>
<dbReference type="Gramene" id="PRQ33713">
    <property type="protein sequence ID" value="PRQ33713"/>
    <property type="gene ID" value="RchiOBHm_Chr5g0060701"/>
</dbReference>
<dbReference type="Proteomes" id="UP000238479">
    <property type="component" value="Chromosome 5"/>
</dbReference>
<comment type="caution">
    <text evidence="1">The sequence shown here is derived from an EMBL/GenBank/DDBJ whole genome shotgun (WGS) entry which is preliminary data.</text>
</comment>
<gene>
    <name evidence="1" type="ORF">RchiOBHm_Chr5g0060701</name>
</gene>